<dbReference type="InterPro" id="IPR037185">
    <property type="entry name" value="EmrE-like"/>
</dbReference>
<dbReference type="Gene3D" id="1.10.3730.20">
    <property type="match status" value="1"/>
</dbReference>
<dbReference type="AlphaFoldDB" id="A0A1G1XYX0"/>
<proteinExistence type="predicted"/>
<dbReference type="SUPFAM" id="SSF103481">
    <property type="entry name" value="Multidrug resistance efflux transporter EmrE"/>
    <property type="match status" value="2"/>
</dbReference>
<dbReference type="Pfam" id="PF00892">
    <property type="entry name" value="EamA"/>
    <property type="match status" value="1"/>
</dbReference>
<gene>
    <name evidence="3" type="ORF">A2744_00590</name>
</gene>
<feature type="domain" description="EamA" evidence="2">
    <location>
        <begin position="5"/>
        <end position="139"/>
    </location>
</feature>
<feature type="transmembrane region" description="Helical" evidence="1">
    <location>
        <begin position="6"/>
        <end position="26"/>
    </location>
</feature>
<evidence type="ECO:0000259" key="2">
    <source>
        <dbReference type="Pfam" id="PF00892"/>
    </source>
</evidence>
<evidence type="ECO:0000313" key="4">
    <source>
        <dbReference type="Proteomes" id="UP000178240"/>
    </source>
</evidence>
<feature type="transmembrane region" description="Helical" evidence="1">
    <location>
        <begin position="208"/>
        <end position="227"/>
    </location>
</feature>
<accession>A0A1G1XYX0</accession>
<dbReference type="InterPro" id="IPR000620">
    <property type="entry name" value="EamA_dom"/>
</dbReference>
<dbReference type="STRING" id="1797535.A2744_00590"/>
<keyword evidence="1" id="KW-0812">Transmembrane</keyword>
<reference evidence="3 4" key="1">
    <citation type="journal article" date="2016" name="Nat. Commun.">
        <title>Thousands of microbial genomes shed light on interconnected biogeochemical processes in an aquifer system.</title>
        <authorList>
            <person name="Anantharaman K."/>
            <person name="Brown C.T."/>
            <person name="Hug L.A."/>
            <person name="Sharon I."/>
            <person name="Castelle C.J."/>
            <person name="Probst A.J."/>
            <person name="Thomas B.C."/>
            <person name="Singh A."/>
            <person name="Wilkins M.J."/>
            <person name="Karaoz U."/>
            <person name="Brodie E.L."/>
            <person name="Williams K.H."/>
            <person name="Hubbard S.S."/>
            <person name="Banfield J.F."/>
        </authorList>
    </citation>
    <scope>NUCLEOTIDE SEQUENCE [LARGE SCALE GENOMIC DNA]</scope>
</reference>
<feature type="transmembrane region" description="Helical" evidence="1">
    <location>
        <begin position="275"/>
        <end position="296"/>
    </location>
</feature>
<sequence>MSLEGLFLVLCGVCAMAGHSIIQRWAQRDAVPILGKRQILLAQHGLSALFLLTVCVLSGLDLTAVQPAIFWIGVAGTTLFNIGIQYANVESLRLGEASLVKPIQALTPGLVVFAAMVLGEVPSPQGMVGIVLISVGVYVHAREDAKTLAEWLLPLTFLFLPRHYGLMGETERRQVRRKIRALRWAFLSACLGTGGLVCDALVARHGSVALGFLIQSVCLTGVFALLVSNNGGHQPLIFPRPKLWRQPIFAAMVLGGLYFLHILFVMTAFRFGQVAYIGALKRLSIVLIGLLSWWLLSERRAKRRLIPISVITAGAVLLAFDSTIQRFISLLEGQ</sequence>
<feature type="transmembrane region" description="Helical" evidence="1">
    <location>
        <begin position="308"/>
        <end position="328"/>
    </location>
</feature>
<feature type="transmembrane region" description="Helical" evidence="1">
    <location>
        <begin position="248"/>
        <end position="269"/>
    </location>
</feature>
<feature type="transmembrane region" description="Helical" evidence="1">
    <location>
        <begin position="38"/>
        <end position="62"/>
    </location>
</feature>
<dbReference type="EMBL" id="MHIE01000024">
    <property type="protein sequence ID" value="OGY45202.1"/>
    <property type="molecule type" value="Genomic_DNA"/>
</dbReference>
<dbReference type="GO" id="GO:0016020">
    <property type="term" value="C:membrane"/>
    <property type="evidence" value="ECO:0007669"/>
    <property type="project" value="InterPro"/>
</dbReference>
<dbReference type="Proteomes" id="UP000178240">
    <property type="component" value="Unassembled WGS sequence"/>
</dbReference>
<keyword evidence="1" id="KW-0472">Membrane</keyword>
<evidence type="ECO:0000256" key="1">
    <source>
        <dbReference type="SAM" id="Phobius"/>
    </source>
</evidence>
<feature type="transmembrane region" description="Helical" evidence="1">
    <location>
        <begin position="68"/>
        <end position="87"/>
    </location>
</feature>
<evidence type="ECO:0000313" key="3">
    <source>
        <dbReference type="EMBL" id="OGY45202.1"/>
    </source>
</evidence>
<keyword evidence="1" id="KW-1133">Transmembrane helix</keyword>
<organism evidence="3 4">
    <name type="scientific">Candidatus Buchananbacteria bacterium RIFCSPHIGHO2_01_FULL_44_11</name>
    <dbReference type="NCBI Taxonomy" id="1797535"/>
    <lineage>
        <taxon>Bacteria</taxon>
        <taxon>Candidatus Buchananiibacteriota</taxon>
    </lineage>
</organism>
<feature type="transmembrane region" description="Helical" evidence="1">
    <location>
        <begin position="124"/>
        <end position="141"/>
    </location>
</feature>
<feature type="transmembrane region" description="Helical" evidence="1">
    <location>
        <begin position="181"/>
        <end position="202"/>
    </location>
</feature>
<comment type="caution">
    <text evidence="3">The sequence shown here is derived from an EMBL/GenBank/DDBJ whole genome shotgun (WGS) entry which is preliminary data.</text>
</comment>
<protein>
    <recommendedName>
        <fullName evidence="2">EamA domain-containing protein</fullName>
    </recommendedName>
</protein>
<name>A0A1G1XYX0_9BACT</name>